<accession>A0AAP3XPQ8</accession>
<evidence type="ECO:0000313" key="3">
    <source>
        <dbReference type="EMBL" id="MDF1585628.1"/>
    </source>
</evidence>
<gene>
    <name evidence="3" type="ORF">PZ740_04400</name>
</gene>
<sequence>MAVELAARKVGQGRLPVLVLHGLLGQGRNWGAIARALEGEASLWLVDLRNHGASPWQAQMTYEAMAGDLAALIEREGLGQAALVGHSMGGKVAMTLALTRPELVERLCVVDVAPVPYDHGAEFRSYIRAMQAVDLGRLRRRAEVEEALAEAAPDRGVRAFLASNLENGDPLRWQPNLAGLLEAMPDILDFPDTAGRRYGGPTLFLRGARSRYVLPEHEARIQSLFPRAEIVTIEDAGHWLHAEQPARTVELLRGFLGEAGSGTATGR</sequence>
<dbReference type="PANTHER" id="PTHR46118">
    <property type="entry name" value="PROTEIN ABHD11"/>
    <property type="match status" value="1"/>
</dbReference>
<feature type="domain" description="AB hydrolase-1" evidence="2">
    <location>
        <begin position="16"/>
        <end position="244"/>
    </location>
</feature>
<dbReference type="AlphaFoldDB" id="A0AAP3XPQ8"/>
<evidence type="ECO:0000256" key="1">
    <source>
        <dbReference type="ARBA" id="ARBA00022801"/>
    </source>
</evidence>
<keyword evidence="4" id="KW-1185">Reference proteome</keyword>
<dbReference type="InterPro" id="IPR029058">
    <property type="entry name" value="AB_hydrolase_fold"/>
</dbReference>
<proteinExistence type="predicted"/>
<dbReference type="Gene3D" id="3.40.50.1820">
    <property type="entry name" value="alpha/beta hydrolase"/>
    <property type="match status" value="1"/>
</dbReference>
<dbReference type="GO" id="GO:0052689">
    <property type="term" value="F:carboxylic ester hydrolase activity"/>
    <property type="evidence" value="ECO:0007669"/>
    <property type="project" value="TreeGrafter"/>
</dbReference>
<dbReference type="RefSeq" id="WP_327788047.1">
    <property type="nucleotide sequence ID" value="NZ_JARGEQ010000027.1"/>
</dbReference>
<evidence type="ECO:0000259" key="2">
    <source>
        <dbReference type="Pfam" id="PF00561"/>
    </source>
</evidence>
<organism evidence="3 4">
    <name type="scientific">Marinimicrococcus flavescens</name>
    <dbReference type="NCBI Taxonomy" id="3031815"/>
    <lineage>
        <taxon>Bacteria</taxon>
        <taxon>Pseudomonadati</taxon>
        <taxon>Pseudomonadota</taxon>
        <taxon>Alphaproteobacteria</taxon>
        <taxon>Geminicoccales</taxon>
        <taxon>Geminicoccaceae</taxon>
        <taxon>Marinimicrococcus</taxon>
    </lineage>
</organism>
<reference evidence="3 4" key="1">
    <citation type="submission" date="2023-03" db="EMBL/GenBank/DDBJ databases">
        <title>YIM 152171 draft genome.</title>
        <authorList>
            <person name="Yang Z."/>
        </authorList>
    </citation>
    <scope>NUCLEOTIDE SEQUENCE [LARGE SCALE GENOMIC DNA]</scope>
    <source>
        <strain evidence="3 4">YIM 152171</strain>
    </source>
</reference>
<keyword evidence="1 3" id="KW-0378">Hydrolase</keyword>
<dbReference type="InterPro" id="IPR000073">
    <property type="entry name" value="AB_hydrolase_1"/>
</dbReference>
<dbReference type="PANTHER" id="PTHR46118:SF4">
    <property type="entry name" value="PROTEIN ABHD11"/>
    <property type="match status" value="1"/>
</dbReference>
<evidence type="ECO:0000313" key="4">
    <source>
        <dbReference type="Proteomes" id="UP001301140"/>
    </source>
</evidence>
<dbReference type="SUPFAM" id="SSF53474">
    <property type="entry name" value="alpha/beta-Hydrolases"/>
    <property type="match status" value="1"/>
</dbReference>
<dbReference type="EMBL" id="JARGEQ010000027">
    <property type="protein sequence ID" value="MDF1585628.1"/>
    <property type="molecule type" value="Genomic_DNA"/>
</dbReference>
<dbReference type="Pfam" id="PF00561">
    <property type="entry name" value="Abhydrolase_1"/>
    <property type="match status" value="1"/>
</dbReference>
<dbReference type="PRINTS" id="PR00111">
    <property type="entry name" value="ABHYDROLASE"/>
</dbReference>
<comment type="caution">
    <text evidence="3">The sequence shown here is derived from an EMBL/GenBank/DDBJ whole genome shotgun (WGS) entry which is preliminary data.</text>
</comment>
<name>A0AAP3XPQ8_9PROT</name>
<protein>
    <submittedName>
        <fullName evidence="3">Alpha/beta fold hydrolase</fullName>
    </submittedName>
</protein>
<dbReference type="Proteomes" id="UP001301140">
    <property type="component" value="Unassembled WGS sequence"/>
</dbReference>